<proteinExistence type="evidence at transcript level"/>
<feature type="compositionally biased region" description="Basic and acidic residues" evidence="1">
    <location>
        <begin position="337"/>
        <end position="346"/>
    </location>
</feature>
<reference evidence="3" key="5">
    <citation type="submission" date="2021-05" db="UniProtKB">
        <authorList>
            <consortium name="EnsemblPlants"/>
        </authorList>
    </citation>
    <scope>IDENTIFICATION</scope>
    <source>
        <strain evidence="3">cv. B73</strain>
    </source>
</reference>
<feature type="region of interest" description="Disordered" evidence="1">
    <location>
        <begin position="320"/>
        <end position="351"/>
    </location>
</feature>
<reference evidence="2" key="1">
    <citation type="journal article" date="2009" name="PLoS Genet.">
        <title>Sequencing, mapping, and analysis of 27,455 maize full-length cDNAs.</title>
        <authorList>
            <person name="Soderlund C."/>
            <person name="Descour A."/>
            <person name="Kudrna D."/>
            <person name="Bomhoff M."/>
            <person name="Boyd L."/>
            <person name="Currie J."/>
            <person name="Angelova A."/>
            <person name="Collura K."/>
            <person name="Wissotski M."/>
            <person name="Ashley E."/>
            <person name="Morrow D."/>
            <person name="Fernandes J."/>
            <person name="Walbot V."/>
            <person name="Yu Y."/>
        </authorList>
    </citation>
    <scope>NUCLEOTIDE SEQUENCE</scope>
    <source>
        <strain evidence="2">B73</strain>
    </source>
</reference>
<evidence type="ECO:0000313" key="3">
    <source>
        <dbReference type="EnsemblPlants" id="Zm00001eb434330_P001"/>
    </source>
</evidence>
<feature type="compositionally biased region" description="Gly residues" evidence="1">
    <location>
        <begin position="56"/>
        <end position="74"/>
    </location>
</feature>
<name>B7ZZA9_MAIZE</name>
<organism evidence="2">
    <name type="scientific">Zea mays</name>
    <name type="common">Maize</name>
    <dbReference type="NCBI Taxonomy" id="4577"/>
    <lineage>
        <taxon>Eukaryota</taxon>
        <taxon>Viridiplantae</taxon>
        <taxon>Streptophyta</taxon>
        <taxon>Embryophyta</taxon>
        <taxon>Tracheophyta</taxon>
        <taxon>Spermatophyta</taxon>
        <taxon>Magnoliopsida</taxon>
        <taxon>Liliopsida</taxon>
        <taxon>Poales</taxon>
        <taxon>Poaceae</taxon>
        <taxon>PACMAD clade</taxon>
        <taxon>Panicoideae</taxon>
        <taxon>Andropogonodae</taxon>
        <taxon>Andropogoneae</taxon>
        <taxon>Tripsacinae</taxon>
        <taxon>Zea</taxon>
    </lineage>
</organism>
<feature type="region of interest" description="Disordered" evidence="1">
    <location>
        <begin position="260"/>
        <end position="288"/>
    </location>
</feature>
<dbReference type="AlphaFoldDB" id="B7ZZA9"/>
<keyword evidence="4" id="KW-1185">Reference proteome</keyword>
<accession>B7ZZA9</accession>
<reference evidence="3" key="4">
    <citation type="submission" date="2019-07" db="EMBL/GenBank/DDBJ databases">
        <authorList>
            <person name="Seetharam A."/>
            <person name="Woodhouse M."/>
            <person name="Cannon E."/>
        </authorList>
    </citation>
    <scope>NUCLEOTIDE SEQUENCE [LARGE SCALE GENOMIC DNA]</scope>
    <source>
        <strain evidence="3">cv. B73</strain>
    </source>
</reference>
<protein>
    <submittedName>
        <fullName evidence="2 3">Uncharacterized protein</fullName>
    </submittedName>
</protein>
<feature type="region of interest" description="Disordered" evidence="1">
    <location>
        <begin position="1"/>
        <end position="75"/>
    </location>
</feature>
<sequence length="374" mass="38052">MGAEQGRFLMTEKCDDEEDGAHGVDGGGEASRGSVVVRAGHGESSPDGLQLARGRPGPGHAPGEGPEVGAGAGAGAPAAAAPAVVARGLLVGAAEGSVALADDAPAVPVVEHEDGEVGERLAGAADLGLPERRGGIRGRGEDGCGDGEVLAPLADEVEAVADGVAEVERLDGAVGEVGDEAVERGPRGGRVPGAEEQGAELLEAEEEGFEEAARPGEGEDVVGCREVGQELGGAALEGVCGVWRRREGVDLVLVTAERADGAADGGQRRRRRRRRGGGVGGRHCASHRSMRVGGLGTGASVGLGDWVMIALIGRRRRCESKSTEEEEGADAETATADETRRDERTRHGTPLPLCKCALGCLVTEERGLWDTGDG</sequence>
<reference evidence="2" key="3">
    <citation type="submission" date="2012-06" db="EMBL/GenBank/DDBJ databases">
        <authorList>
            <person name="Yu Y."/>
            <person name="Currie J."/>
            <person name="Lomeli R."/>
            <person name="Angelova A."/>
            <person name="Collura K."/>
            <person name="Wissotski M."/>
            <person name="Campos D."/>
            <person name="Kudrna D."/>
            <person name="Golser W."/>
            <person name="Ashely E."/>
            <person name="Descour A."/>
            <person name="Fernandes J."/>
            <person name="Soderlund C."/>
            <person name="Walbot V."/>
        </authorList>
    </citation>
    <scope>NUCLEOTIDE SEQUENCE</scope>
    <source>
        <strain evidence="2">B73</strain>
    </source>
</reference>
<evidence type="ECO:0000313" key="4">
    <source>
        <dbReference type="Proteomes" id="UP000007305"/>
    </source>
</evidence>
<dbReference type="Proteomes" id="UP000007305">
    <property type="component" value="Chromosome 10"/>
</dbReference>
<dbReference type="EMBL" id="BT054651">
    <property type="protein sequence ID" value="ACL53258.1"/>
    <property type="molecule type" value="mRNA"/>
</dbReference>
<evidence type="ECO:0000256" key="1">
    <source>
        <dbReference type="SAM" id="MobiDB-lite"/>
    </source>
</evidence>
<dbReference type="EnsemblPlants" id="Zm00001eb434330_T001">
    <property type="protein sequence ID" value="Zm00001eb434330_P001"/>
    <property type="gene ID" value="Zm00001eb434330"/>
</dbReference>
<dbReference type="Gramene" id="Zm00001eb434330_T001">
    <property type="protein sequence ID" value="Zm00001eb434330_P001"/>
    <property type="gene ID" value="Zm00001eb434330"/>
</dbReference>
<reference evidence="4" key="2">
    <citation type="journal article" date="2009" name="Science">
        <title>The B73 maize genome: complexity, diversity, and dynamics.</title>
        <authorList>
            <person name="Schnable P.S."/>
            <person name="Ware D."/>
            <person name="Fulton R.S."/>
            <person name="Stein J.C."/>
            <person name="Wei F."/>
            <person name="Pasternak S."/>
            <person name="Liang C."/>
            <person name="Zhang J."/>
            <person name="Fulton L."/>
            <person name="Graves T.A."/>
            <person name="Minx P."/>
            <person name="Reily A.D."/>
            <person name="Courtney L."/>
            <person name="Kruchowski S.S."/>
            <person name="Tomlinson C."/>
            <person name="Strong C."/>
            <person name="Delehaunty K."/>
            <person name="Fronick C."/>
            <person name="Courtney B."/>
            <person name="Rock S.M."/>
            <person name="Belter E."/>
            <person name="Du F."/>
            <person name="Kim K."/>
            <person name="Abbott R.M."/>
            <person name="Cotton M."/>
            <person name="Levy A."/>
            <person name="Marchetto P."/>
            <person name="Ochoa K."/>
            <person name="Jackson S.M."/>
            <person name="Gillam B."/>
            <person name="Chen W."/>
            <person name="Yan L."/>
            <person name="Higginbotham J."/>
            <person name="Cardenas M."/>
            <person name="Waligorski J."/>
            <person name="Applebaum E."/>
            <person name="Phelps L."/>
            <person name="Falcone J."/>
            <person name="Kanchi K."/>
            <person name="Thane T."/>
            <person name="Scimone A."/>
            <person name="Thane N."/>
            <person name="Henke J."/>
            <person name="Wang T."/>
            <person name="Ruppert J."/>
            <person name="Shah N."/>
            <person name="Rotter K."/>
            <person name="Hodges J."/>
            <person name="Ingenthron E."/>
            <person name="Cordes M."/>
            <person name="Kohlberg S."/>
            <person name="Sgro J."/>
            <person name="Delgado B."/>
            <person name="Mead K."/>
            <person name="Chinwalla A."/>
            <person name="Leonard S."/>
            <person name="Crouse K."/>
            <person name="Collura K."/>
            <person name="Kudrna D."/>
            <person name="Currie J."/>
            <person name="He R."/>
            <person name="Angelova A."/>
            <person name="Rajasekar S."/>
            <person name="Mueller T."/>
            <person name="Lomeli R."/>
            <person name="Scara G."/>
            <person name="Ko A."/>
            <person name="Delaney K."/>
            <person name="Wissotski M."/>
            <person name="Lopez G."/>
            <person name="Campos D."/>
            <person name="Braidotti M."/>
            <person name="Ashley E."/>
            <person name="Golser W."/>
            <person name="Kim H."/>
            <person name="Lee S."/>
            <person name="Lin J."/>
            <person name="Dujmic Z."/>
            <person name="Kim W."/>
            <person name="Talag J."/>
            <person name="Zuccolo A."/>
            <person name="Fan C."/>
            <person name="Sebastian A."/>
            <person name="Kramer M."/>
            <person name="Spiegel L."/>
            <person name="Nascimento L."/>
            <person name="Zutavern T."/>
            <person name="Miller B."/>
            <person name="Ambroise C."/>
            <person name="Muller S."/>
            <person name="Spooner W."/>
            <person name="Narechania A."/>
            <person name="Ren L."/>
            <person name="Wei S."/>
            <person name="Kumari S."/>
            <person name="Faga B."/>
            <person name="Levy M.J."/>
            <person name="McMahan L."/>
            <person name="Van Buren P."/>
            <person name="Vaughn M.W."/>
            <person name="Ying K."/>
            <person name="Yeh C.-T."/>
            <person name="Emrich S.J."/>
            <person name="Jia Y."/>
            <person name="Kalyanaraman A."/>
            <person name="Hsia A.-P."/>
            <person name="Barbazuk W.B."/>
            <person name="Baucom R.S."/>
            <person name="Brutnell T.P."/>
            <person name="Carpita N.C."/>
            <person name="Chaparro C."/>
            <person name="Chia J.-M."/>
            <person name="Deragon J.-M."/>
            <person name="Estill J.C."/>
            <person name="Fu Y."/>
            <person name="Jeddeloh J.A."/>
            <person name="Han Y."/>
            <person name="Lee H."/>
            <person name="Li P."/>
            <person name="Lisch D.R."/>
            <person name="Liu S."/>
            <person name="Liu Z."/>
            <person name="Nagel D.H."/>
            <person name="McCann M.C."/>
            <person name="SanMiguel P."/>
            <person name="Myers A.M."/>
            <person name="Nettleton D."/>
            <person name="Nguyen J."/>
            <person name="Penning B.W."/>
            <person name="Ponnala L."/>
            <person name="Schneider K.L."/>
            <person name="Schwartz D.C."/>
            <person name="Sharma A."/>
            <person name="Soderlund C."/>
            <person name="Springer N.M."/>
            <person name="Sun Q."/>
            <person name="Wang H."/>
            <person name="Waterman M."/>
            <person name="Westerman R."/>
            <person name="Wolfgruber T.K."/>
            <person name="Yang L."/>
            <person name="Yu Y."/>
            <person name="Zhang L."/>
            <person name="Zhou S."/>
            <person name="Zhu Q."/>
            <person name="Bennetzen J.L."/>
            <person name="Dawe R.K."/>
            <person name="Jiang J."/>
            <person name="Jiang N."/>
            <person name="Presting G.G."/>
            <person name="Wessler S.R."/>
            <person name="Aluru S."/>
            <person name="Martienssen R.A."/>
            <person name="Clifton S.W."/>
            <person name="McCombie W.R."/>
            <person name="Wing R.A."/>
            <person name="Wilson R.K."/>
        </authorList>
    </citation>
    <scope>NUCLEOTIDE SEQUENCE [LARGE SCALE GENOMIC DNA]</scope>
    <source>
        <strain evidence="4">cv. B73</strain>
    </source>
</reference>
<evidence type="ECO:0000313" key="2">
    <source>
        <dbReference type="EMBL" id="ACL53258.1"/>
    </source>
</evidence>